<gene>
    <name evidence="1" type="ORF">ENJ10_05580</name>
</gene>
<organism evidence="1">
    <name type="scientific">Caldithrix abyssi</name>
    <dbReference type="NCBI Taxonomy" id="187145"/>
    <lineage>
        <taxon>Bacteria</taxon>
        <taxon>Pseudomonadati</taxon>
        <taxon>Calditrichota</taxon>
        <taxon>Calditrichia</taxon>
        <taxon>Calditrichales</taxon>
        <taxon>Calditrichaceae</taxon>
        <taxon>Caldithrix</taxon>
    </lineage>
</organism>
<dbReference type="AlphaFoldDB" id="A0A7V1LLD8"/>
<proteinExistence type="predicted"/>
<protein>
    <submittedName>
        <fullName evidence="1">MoaD/ThiS family protein</fullName>
    </submittedName>
</protein>
<dbReference type="InterPro" id="IPR016155">
    <property type="entry name" value="Mopterin_synth/thiamin_S_b"/>
</dbReference>
<name>A0A7V1LLD8_CALAY</name>
<evidence type="ECO:0000313" key="1">
    <source>
        <dbReference type="EMBL" id="HED10136.1"/>
    </source>
</evidence>
<dbReference type="Pfam" id="PF02597">
    <property type="entry name" value="ThiS"/>
    <property type="match status" value="1"/>
</dbReference>
<dbReference type="InterPro" id="IPR012675">
    <property type="entry name" value="Beta-grasp_dom_sf"/>
</dbReference>
<dbReference type="CDD" id="cd00754">
    <property type="entry name" value="Ubl_MoaD"/>
    <property type="match status" value="1"/>
</dbReference>
<accession>A0A7V1LLD8</accession>
<comment type="caution">
    <text evidence="1">The sequence shown here is derived from an EMBL/GenBank/DDBJ whole genome shotgun (WGS) entry which is preliminary data.</text>
</comment>
<dbReference type="EMBL" id="DRLD01000155">
    <property type="protein sequence ID" value="HED10136.1"/>
    <property type="molecule type" value="Genomic_DNA"/>
</dbReference>
<dbReference type="SUPFAM" id="SSF54285">
    <property type="entry name" value="MoaD/ThiS"/>
    <property type="match status" value="1"/>
</dbReference>
<reference evidence="1" key="1">
    <citation type="journal article" date="2020" name="mSystems">
        <title>Genome- and Community-Level Interaction Insights into Carbon Utilization and Element Cycling Functions of Hydrothermarchaeota in Hydrothermal Sediment.</title>
        <authorList>
            <person name="Zhou Z."/>
            <person name="Liu Y."/>
            <person name="Xu W."/>
            <person name="Pan J."/>
            <person name="Luo Z.H."/>
            <person name="Li M."/>
        </authorList>
    </citation>
    <scope>NUCLEOTIDE SEQUENCE [LARGE SCALE GENOMIC DNA]</scope>
    <source>
        <strain evidence="1">HyVt-456</strain>
    </source>
</reference>
<sequence>MKVRVFGALTQVLQDREQPLEHSLTVGEFMKRLREEHPRLNAYTFRVALNQKMAADDDILHEEDELALLPPFAGG</sequence>
<dbReference type="Proteomes" id="UP000886005">
    <property type="component" value="Unassembled WGS sequence"/>
</dbReference>
<dbReference type="InterPro" id="IPR003749">
    <property type="entry name" value="ThiS/MoaD-like"/>
</dbReference>
<dbReference type="Gene3D" id="3.10.20.30">
    <property type="match status" value="1"/>
</dbReference>